<proteinExistence type="predicted"/>
<organism evidence="3 4">
    <name type="scientific">Pyrus ussuriensis x Pyrus communis</name>
    <dbReference type="NCBI Taxonomy" id="2448454"/>
    <lineage>
        <taxon>Eukaryota</taxon>
        <taxon>Viridiplantae</taxon>
        <taxon>Streptophyta</taxon>
        <taxon>Embryophyta</taxon>
        <taxon>Tracheophyta</taxon>
        <taxon>Spermatophyta</taxon>
        <taxon>Magnoliopsida</taxon>
        <taxon>eudicotyledons</taxon>
        <taxon>Gunneridae</taxon>
        <taxon>Pentapetalae</taxon>
        <taxon>rosids</taxon>
        <taxon>fabids</taxon>
        <taxon>Rosales</taxon>
        <taxon>Rosaceae</taxon>
        <taxon>Amygdaloideae</taxon>
        <taxon>Maleae</taxon>
        <taxon>Pyrus</taxon>
    </lineage>
</organism>
<accession>A0A5N5GC69</accession>
<sequence>MLGSFSVKSRHHVTCPEVFAEGIRDSPTVEDEHSRATLGKQPGKGSGQSVFSRKKKTKYIESGDTGALRQGNIWCPSFLSSNGPLISEDSVMRDATMATVVARNLLTPGDNRLLLRRSDELAVQEPLAFSVQCAGSVSNMRQRLLARTRQVESLTAEVENLRQEIRQLKRENRDLHMLANNYSMSMKRKLDQLQESEGRIQSDHQRWKGTIPAVKIEVMGTHSAPQQLRINITAMIGQLESEEQLSRDHWCSGEICQFLATGWKGYPEKFIFHRMT</sequence>
<reference evidence="3 4" key="3">
    <citation type="submission" date="2019-11" db="EMBL/GenBank/DDBJ databases">
        <title>A de novo genome assembly of a pear dwarfing rootstock.</title>
        <authorList>
            <person name="Wang F."/>
            <person name="Wang J."/>
            <person name="Li S."/>
            <person name="Zhang Y."/>
            <person name="Fang M."/>
            <person name="Ma L."/>
            <person name="Zhao Y."/>
            <person name="Jiang S."/>
        </authorList>
    </citation>
    <scope>NUCLEOTIDE SEQUENCE [LARGE SCALE GENOMIC DNA]</scope>
    <source>
        <strain evidence="3">S2</strain>
        <tissue evidence="3">Leaf</tissue>
    </source>
</reference>
<dbReference type="AlphaFoldDB" id="A0A5N5GC69"/>
<evidence type="ECO:0000313" key="3">
    <source>
        <dbReference type="EMBL" id="KAB2612767.1"/>
    </source>
</evidence>
<feature type="coiled-coil region" evidence="1">
    <location>
        <begin position="144"/>
        <end position="181"/>
    </location>
</feature>
<gene>
    <name evidence="3" type="ORF">D8674_035083</name>
</gene>
<comment type="caution">
    <text evidence="3">The sequence shown here is derived from an EMBL/GenBank/DDBJ whole genome shotgun (WGS) entry which is preliminary data.</text>
</comment>
<dbReference type="EMBL" id="SMOL01000458">
    <property type="protein sequence ID" value="KAB2612767.1"/>
    <property type="molecule type" value="Genomic_DNA"/>
</dbReference>
<keyword evidence="4" id="KW-1185">Reference proteome</keyword>
<dbReference type="Proteomes" id="UP000327157">
    <property type="component" value="Chromosome 9"/>
</dbReference>
<dbReference type="OrthoDB" id="1171258at2759"/>
<evidence type="ECO:0000313" key="4">
    <source>
        <dbReference type="Proteomes" id="UP000327157"/>
    </source>
</evidence>
<keyword evidence="1" id="KW-0175">Coiled coil</keyword>
<feature type="region of interest" description="Disordered" evidence="2">
    <location>
        <begin position="24"/>
        <end position="54"/>
    </location>
</feature>
<reference evidence="3 4" key="1">
    <citation type="submission" date="2019-09" db="EMBL/GenBank/DDBJ databases">
        <authorList>
            <person name="Ou C."/>
        </authorList>
    </citation>
    <scope>NUCLEOTIDE SEQUENCE [LARGE SCALE GENOMIC DNA]</scope>
    <source>
        <strain evidence="3">S2</strain>
        <tissue evidence="3">Leaf</tissue>
    </source>
</reference>
<reference evidence="4" key="2">
    <citation type="submission" date="2019-10" db="EMBL/GenBank/DDBJ databases">
        <title>A de novo genome assembly of a pear dwarfing rootstock.</title>
        <authorList>
            <person name="Wang F."/>
            <person name="Wang J."/>
            <person name="Li S."/>
            <person name="Zhang Y."/>
            <person name="Fang M."/>
            <person name="Ma L."/>
            <person name="Zhao Y."/>
            <person name="Jiang S."/>
        </authorList>
    </citation>
    <scope>NUCLEOTIDE SEQUENCE [LARGE SCALE GENOMIC DNA]</scope>
</reference>
<protein>
    <submittedName>
        <fullName evidence="3">S ribonuclease</fullName>
    </submittedName>
</protein>
<name>A0A5N5GC69_9ROSA</name>
<evidence type="ECO:0000256" key="2">
    <source>
        <dbReference type="SAM" id="MobiDB-lite"/>
    </source>
</evidence>
<evidence type="ECO:0000256" key="1">
    <source>
        <dbReference type="SAM" id="Coils"/>
    </source>
</evidence>